<dbReference type="RefSeq" id="WP_058448779.1">
    <property type="nucleotide sequence ID" value="NZ_CAAAJF010000006.1"/>
</dbReference>
<dbReference type="STRING" id="455.Ljam_0737"/>
<dbReference type="PATRIC" id="fig|455.5.peg.785"/>
<dbReference type="AlphaFoldDB" id="A0A0W0UND0"/>
<name>A0A0W0UND0_9GAMM</name>
<gene>
    <name evidence="1" type="ORF">Ljam_0737</name>
</gene>
<evidence type="ECO:0000313" key="1">
    <source>
        <dbReference type="EMBL" id="KTD09387.1"/>
    </source>
</evidence>
<dbReference type="Pfam" id="PF12616">
    <property type="entry name" value="DUF3775"/>
    <property type="match status" value="1"/>
</dbReference>
<organism evidence="1 2">
    <name type="scientific">Legionella jamestowniensis</name>
    <dbReference type="NCBI Taxonomy" id="455"/>
    <lineage>
        <taxon>Bacteria</taxon>
        <taxon>Pseudomonadati</taxon>
        <taxon>Pseudomonadota</taxon>
        <taxon>Gammaproteobacteria</taxon>
        <taxon>Legionellales</taxon>
        <taxon>Legionellaceae</taxon>
        <taxon>Legionella</taxon>
    </lineage>
</organism>
<proteinExistence type="predicted"/>
<reference evidence="1 2" key="1">
    <citation type="submission" date="2015-11" db="EMBL/GenBank/DDBJ databases">
        <title>Genomic analysis of 38 Legionella species identifies large and diverse effector repertoires.</title>
        <authorList>
            <person name="Burstein D."/>
            <person name="Amaro F."/>
            <person name="Zusman T."/>
            <person name="Lifshitz Z."/>
            <person name="Cohen O."/>
            <person name="Gilbert J.A."/>
            <person name="Pupko T."/>
            <person name="Shuman H.A."/>
            <person name="Segal G."/>
        </authorList>
    </citation>
    <scope>NUCLEOTIDE SEQUENCE [LARGE SCALE GENOMIC DNA]</scope>
    <source>
        <strain evidence="1 2">JA-26-G1-E2</strain>
    </source>
</reference>
<sequence length="125" mass="14218">MLNVNSGIICDILLKAREFQAKEDVSFPQVTDDMDASYVLADYADDLTYQEVTQAINNLRPDQQATLVALMYIGRGDYTQAEWEDAYRVAREQWTNRTGEYLLARPTMPDDIERGLNSLGISCNE</sequence>
<dbReference type="InterPro" id="IPR022254">
    <property type="entry name" value="DUF3775"/>
</dbReference>
<comment type="caution">
    <text evidence="1">The sequence shown here is derived from an EMBL/GenBank/DDBJ whole genome shotgun (WGS) entry which is preliminary data.</text>
</comment>
<dbReference type="EMBL" id="LNYG01000012">
    <property type="protein sequence ID" value="KTD09387.1"/>
    <property type="molecule type" value="Genomic_DNA"/>
</dbReference>
<evidence type="ECO:0008006" key="3">
    <source>
        <dbReference type="Google" id="ProtNLM"/>
    </source>
</evidence>
<dbReference type="Proteomes" id="UP000054715">
    <property type="component" value="Unassembled WGS sequence"/>
</dbReference>
<protein>
    <recommendedName>
        <fullName evidence="3">DUF3775 domain-containing protein</fullName>
    </recommendedName>
</protein>
<dbReference type="OrthoDB" id="5641374at2"/>
<accession>A0A0W0UND0</accession>
<evidence type="ECO:0000313" key="2">
    <source>
        <dbReference type="Proteomes" id="UP000054715"/>
    </source>
</evidence>